<dbReference type="EMBL" id="JAAMOB010000016">
    <property type="protein sequence ID" value="KAF4102745.1"/>
    <property type="molecule type" value="Genomic_DNA"/>
</dbReference>
<keyword evidence="2" id="KW-0472">Membrane</keyword>
<evidence type="ECO:0000259" key="3">
    <source>
        <dbReference type="PROSITE" id="PS50835"/>
    </source>
</evidence>
<sequence>MGMHSFQSQGIMGSWMLVWILCTTVILMPVCLHGAISVRFKTGRPLYVALGQTLVLEAIFEKGPDDKIDMVTWDRKRGRDNVRLSHGNRISLEKGDALLRVTDVAEEDFAVYKVTVTDSNGYQQDDSIEVRKIVEPLKASIMRVLECVVGNRSMTQWDSPQFSWLVDDVAVTNQTALLEDGSRLDISEVKGVNYTCIIKSSLGTVTTHYQIPEESQTCCKGLVAVGAIALIAVTICVSWLIVKKKKEKKEGAGRENQALSPMTTQPNSTN</sequence>
<gene>
    <name evidence="4" type="ORF">G5714_015628</name>
</gene>
<name>A0A7J6C818_9TELE</name>
<keyword evidence="2" id="KW-1133">Transmembrane helix</keyword>
<feature type="region of interest" description="Disordered" evidence="1">
    <location>
        <begin position="249"/>
        <end position="270"/>
    </location>
</feature>
<feature type="domain" description="Ig-like" evidence="3">
    <location>
        <begin position="145"/>
        <end position="206"/>
    </location>
</feature>
<dbReference type="InterPro" id="IPR013783">
    <property type="entry name" value="Ig-like_fold"/>
</dbReference>
<dbReference type="InterPro" id="IPR036179">
    <property type="entry name" value="Ig-like_dom_sf"/>
</dbReference>
<feature type="transmembrane region" description="Helical" evidence="2">
    <location>
        <begin position="221"/>
        <end position="242"/>
    </location>
</feature>
<accession>A0A7J6C818</accession>
<dbReference type="SUPFAM" id="SSF48726">
    <property type="entry name" value="Immunoglobulin"/>
    <property type="match status" value="1"/>
</dbReference>
<evidence type="ECO:0000313" key="5">
    <source>
        <dbReference type="Proteomes" id="UP000579812"/>
    </source>
</evidence>
<proteinExistence type="predicted"/>
<dbReference type="InterPro" id="IPR007110">
    <property type="entry name" value="Ig-like_dom"/>
</dbReference>
<reference evidence="4 5" key="1">
    <citation type="submission" date="2020-04" db="EMBL/GenBank/DDBJ databases">
        <title>Chromosome-level genome assembly of a cyprinid fish Onychostoma macrolepis by integration of Nanopore Sequencing, Bionano and Hi-C technology.</title>
        <authorList>
            <person name="Wang D."/>
        </authorList>
    </citation>
    <scope>NUCLEOTIDE SEQUENCE [LARGE SCALE GENOMIC DNA]</scope>
    <source>
        <strain evidence="4">SWU-2019</strain>
        <tissue evidence="4">Muscle</tissue>
    </source>
</reference>
<dbReference type="AlphaFoldDB" id="A0A7J6C818"/>
<evidence type="ECO:0000256" key="1">
    <source>
        <dbReference type="SAM" id="MobiDB-lite"/>
    </source>
</evidence>
<dbReference type="Proteomes" id="UP000579812">
    <property type="component" value="Unassembled WGS sequence"/>
</dbReference>
<feature type="compositionally biased region" description="Polar residues" evidence="1">
    <location>
        <begin position="257"/>
        <end position="270"/>
    </location>
</feature>
<evidence type="ECO:0000313" key="4">
    <source>
        <dbReference type="EMBL" id="KAF4102745.1"/>
    </source>
</evidence>
<organism evidence="4 5">
    <name type="scientific">Onychostoma macrolepis</name>
    <dbReference type="NCBI Taxonomy" id="369639"/>
    <lineage>
        <taxon>Eukaryota</taxon>
        <taxon>Metazoa</taxon>
        <taxon>Chordata</taxon>
        <taxon>Craniata</taxon>
        <taxon>Vertebrata</taxon>
        <taxon>Euteleostomi</taxon>
        <taxon>Actinopterygii</taxon>
        <taxon>Neopterygii</taxon>
        <taxon>Teleostei</taxon>
        <taxon>Ostariophysi</taxon>
        <taxon>Cypriniformes</taxon>
        <taxon>Cyprinidae</taxon>
        <taxon>Acrossocheilinae</taxon>
        <taxon>Onychostoma</taxon>
    </lineage>
</organism>
<dbReference type="Gene3D" id="2.60.40.10">
    <property type="entry name" value="Immunoglobulins"/>
    <property type="match status" value="1"/>
</dbReference>
<keyword evidence="2" id="KW-0812">Transmembrane</keyword>
<keyword evidence="5" id="KW-1185">Reference proteome</keyword>
<dbReference type="PROSITE" id="PS50835">
    <property type="entry name" value="IG_LIKE"/>
    <property type="match status" value="1"/>
</dbReference>
<comment type="caution">
    <text evidence="4">The sequence shown here is derived from an EMBL/GenBank/DDBJ whole genome shotgun (WGS) entry which is preliminary data.</text>
</comment>
<evidence type="ECO:0000256" key="2">
    <source>
        <dbReference type="SAM" id="Phobius"/>
    </source>
</evidence>
<protein>
    <recommendedName>
        <fullName evidence="3">Ig-like domain-containing protein</fullName>
    </recommendedName>
</protein>